<reference evidence="1" key="1">
    <citation type="submission" date="2022-12" db="EMBL/GenBank/DDBJ databases">
        <authorList>
            <person name="Alioto T."/>
            <person name="Alioto T."/>
            <person name="Gomez Garrido J."/>
        </authorList>
    </citation>
    <scope>NUCLEOTIDE SEQUENCE</scope>
</reference>
<accession>A0AA35LCP4</accession>
<keyword evidence="2" id="KW-1185">Reference proteome</keyword>
<evidence type="ECO:0000313" key="1">
    <source>
        <dbReference type="EMBL" id="CAI5793501.1"/>
    </source>
</evidence>
<dbReference type="AlphaFoldDB" id="A0AA35LCP4"/>
<evidence type="ECO:0000313" key="2">
    <source>
        <dbReference type="Proteomes" id="UP001178461"/>
    </source>
</evidence>
<name>A0AA35LCP4_9SAUR</name>
<proteinExistence type="predicted"/>
<dbReference type="EMBL" id="OX395140">
    <property type="protein sequence ID" value="CAI5793501.1"/>
    <property type="molecule type" value="Genomic_DNA"/>
</dbReference>
<sequence>MALSGVNQSHVQPVWAEILSHSADIGVHAVPRLFAASPNNNIASDILSALPAQNLLTDPINLRLPNQYLLAAMDVNGPGVSVSIDSCCIGIVLTSKYR</sequence>
<dbReference type="Proteomes" id="UP001178461">
    <property type="component" value="Chromosome Z"/>
</dbReference>
<organism evidence="1 2">
    <name type="scientific">Podarcis lilfordi</name>
    <name type="common">Lilford's wall lizard</name>
    <dbReference type="NCBI Taxonomy" id="74358"/>
    <lineage>
        <taxon>Eukaryota</taxon>
        <taxon>Metazoa</taxon>
        <taxon>Chordata</taxon>
        <taxon>Craniata</taxon>
        <taxon>Vertebrata</taxon>
        <taxon>Euteleostomi</taxon>
        <taxon>Lepidosauria</taxon>
        <taxon>Squamata</taxon>
        <taxon>Bifurcata</taxon>
        <taxon>Unidentata</taxon>
        <taxon>Episquamata</taxon>
        <taxon>Laterata</taxon>
        <taxon>Lacertibaenia</taxon>
        <taxon>Lacertidae</taxon>
        <taxon>Podarcis</taxon>
    </lineage>
</organism>
<protein>
    <submittedName>
        <fullName evidence="1">Uncharacterized protein</fullName>
    </submittedName>
</protein>
<gene>
    <name evidence="1" type="ORF">PODLI_1B002115</name>
</gene>